<feature type="transmembrane region" description="Helical" evidence="1">
    <location>
        <begin position="212"/>
        <end position="239"/>
    </location>
</feature>
<keyword evidence="1" id="KW-1133">Transmembrane helix</keyword>
<dbReference type="InterPro" id="IPR051790">
    <property type="entry name" value="Cytochrome_c-biogenesis_DsbD"/>
</dbReference>
<feature type="transmembrane region" description="Helical" evidence="1">
    <location>
        <begin position="150"/>
        <end position="175"/>
    </location>
</feature>
<gene>
    <name evidence="2" type="primary">dsbD</name>
</gene>
<evidence type="ECO:0000313" key="2">
    <source>
        <dbReference type="EMBL" id="ARW60127.1"/>
    </source>
</evidence>
<keyword evidence="2" id="KW-0934">Plastid</keyword>
<geneLocation type="chloroplast" evidence="2"/>
<dbReference type="PANTHER" id="PTHR31272">
    <property type="entry name" value="CYTOCHROME C-TYPE BIOGENESIS PROTEIN HI_1454-RELATED"/>
    <property type="match status" value="1"/>
</dbReference>
<dbReference type="AlphaFoldDB" id="A0A1Z1M211"/>
<keyword evidence="2" id="KW-0150">Chloroplast</keyword>
<accession>A0A1Z1M211</accession>
<keyword evidence="1" id="KW-0472">Membrane</keyword>
<feature type="transmembrane region" description="Helical" evidence="1">
    <location>
        <begin position="77"/>
        <end position="102"/>
    </location>
</feature>
<evidence type="ECO:0000256" key="1">
    <source>
        <dbReference type="SAM" id="Phobius"/>
    </source>
</evidence>
<name>A0A1Z1M211_9FLOR</name>
<sequence>MFYLSNLLDQYQIFLYLLYQNTYHFFFANYNSINFVFLIIVFLMGVFTVLTPCFISMFPILITYANLNKSQIFNTTLFIVGVISSTIFIVLLSNFINLYSFFYKLPGLSSLILILVSLNLMQVLNFSFISKLFYSRLDKASNLNMNLQSYFIGILIGISSTPCSTSIILIFTFLLKHIDNIFYLSLYCFVYLLGSFLILLIILNVKINYNKFYLLALLWNLIFPLGGSLMFVFSLLSLLRWSFL</sequence>
<dbReference type="EMBL" id="MF101412">
    <property type="protein sequence ID" value="ARW60127.1"/>
    <property type="molecule type" value="Genomic_DNA"/>
</dbReference>
<feature type="transmembrane region" description="Helical" evidence="1">
    <location>
        <begin position="35"/>
        <end position="65"/>
    </location>
</feature>
<feature type="transmembrane region" description="Helical" evidence="1">
    <location>
        <begin position="181"/>
        <end position="205"/>
    </location>
</feature>
<feature type="transmembrane region" description="Helical" evidence="1">
    <location>
        <begin position="108"/>
        <end position="129"/>
    </location>
</feature>
<dbReference type="PANTHER" id="PTHR31272:SF9">
    <property type="entry name" value="BLL1027 PROTEIN"/>
    <property type="match status" value="1"/>
</dbReference>
<keyword evidence="1" id="KW-0812">Transmembrane</keyword>
<proteinExistence type="predicted"/>
<reference evidence="2" key="1">
    <citation type="journal article" date="2017" name="J. Phycol.">
        <title>Analysis of chloroplast genomes and a supermatrix inform reclassification of the Rhodomelaceae (Rhodophyta).</title>
        <authorList>
            <person name="Diaz-Tapia P."/>
            <person name="Maggs C.A."/>
            <person name="West J.A."/>
            <person name="Verbruggen H."/>
        </authorList>
    </citation>
    <scope>NUCLEOTIDE SEQUENCE</scope>
    <source>
        <strain evidence="2">JFC1711</strain>
    </source>
</reference>
<protein>
    <submittedName>
        <fullName evidence="2">Thiol:disulfide interchange protein</fullName>
    </submittedName>
</protein>
<organism evidence="2">
    <name type="scientific">Laurencieae sp</name>
    <dbReference type="NCBI Taxonomy" id="2007162"/>
    <lineage>
        <taxon>Eukaryota</taxon>
        <taxon>Rhodophyta</taxon>
        <taxon>Florideophyceae</taxon>
        <taxon>Rhodymeniophycidae</taxon>
        <taxon>Ceramiales</taxon>
        <taxon>Rhodomelaceae</taxon>
        <taxon>Laurencieae</taxon>
    </lineage>
</organism>